<reference evidence="1" key="2">
    <citation type="journal article" date="2022" name="Microbiol. Resour. Announc.">
        <title>Metagenome Sequencing to Explore Phylogenomics of Terrestrial Cyanobacteria.</title>
        <authorList>
            <person name="Ward R.D."/>
            <person name="Stajich J.E."/>
            <person name="Johansen J.R."/>
            <person name="Huntemann M."/>
            <person name="Clum A."/>
            <person name="Foster B."/>
            <person name="Foster B."/>
            <person name="Roux S."/>
            <person name="Palaniappan K."/>
            <person name="Varghese N."/>
            <person name="Mukherjee S."/>
            <person name="Reddy T.B.K."/>
            <person name="Daum C."/>
            <person name="Copeland A."/>
            <person name="Chen I.A."/>
            <person name="Ivanova N.N."/>
            <person name="Kyrpides N.C."/>
            <person name="Shapiro N."/>
            <person name="Eloe-Fadrosh E.A."/>
            <person name="Pietrasiak N."/>
        </authorList>
    </citation>
    <scope>NUCLEOTIDE SEQUENCE</scope>
    <source>
        <strain evidence="1">CPER-KK1</strain>
    </source>
</reference>
<gene>
    <name evidence="1" type="ORF">KME25_27320</name>
</gene>
<accession>A0A951PQS2</accession>
<dbReference type="EMBL" id="JAHHIF010000055">
    <property type="protein sequence ID" value="MBW4548121.1"/>
    <property type="molecule type" value="Genomic_DNA"/>
</dbReference>
<proteinExistence type="predicted"/>
<sequence>MYPTQHQWTLLEAYKHYPTPLSPLEFLQIYDELSYGELAVILGLSVSSVEHFFCDRTATGYRECAEKHCRKLAEIHVLWKNAHQLTPEQIRQWCQEPGTRF</sequence>
<evidence type="ECO:0000313" key="1">
    <source>
        <dbReference type="EMBL" id="MBW4548121.1"/>
    </source>
</evidence>
<evidence type="ECO:0000313" key="2">
    <source>
        <dbReference type="Proteomes" id="UP000753908"/>
    </source>
</evidence>
<dbReference type="AlphaFoldDB" id="A0A951PQS2"/>
<organism evidence="1 2">
    <name type="scientific">Symplocastrum torsivum CPER-KK1</name>
    <dbReference type="NCBI Taxonomy" id="450513"/>
    <lineage>
        <taxon>Bacteria</taxon>
        <taxon>Bacillati</taxon>
        <taxon>Cyanobacteriota</taxon>
        <taxon>Cyanophyceae</taxon>
        <taxon>Oscillatoriophycideae</taxon>
        <taxon>Oscillatoriales</taxon>
        <taxon>Microcoleaceae</taxon>
        <taxon>Symplocastrum</taxon>
    </lineage>
</organism>
<reference evidence="1" key="1">
    <citation type="submission" date="2021-05" db="EMBL/GenBank/DDBJ databases">
        <authorList>
            <person name="Pietrasiak N."/>
            <person name="Ward R."/>
            <person name="Stajich J.E."/>
            <person name="Kurbessoian T."/>
        </authorList>
    </citation>
    <scope>NUCLEOTIDE SEQUENCE</scope>
    <source>
        <strain evidence="1">CPER-KK1</strain>
    </source>
</reference>
<name>A0A951PQS2_9CYAN</name>
<dbReference type="Proteomes" id="UP000753908">
    <property type="component" value="Unassembled WGS sequence"/>
</dbReference>
<comment type="caution">
    <text evidence="1">The sequence shown here is derived from an EMBL/GenBank/DDBJ whole genome shotgun (WGS) entry which is preliminary data.</text>
</comment>
<protein>
    <submittedName>
        <fullName evidence="1">Uncharacterized protein</fullName>
    </submittedName>
</protein>